<gene>
    <name evidence="8" type="ORF">E2I14_06860</name>
</gene>
<dbReference type="PROSITE" id="PS51257">
    <property type="entry name" value="PROKAR_LIPOPROTEIN"/>
    <property type="match status" value="1"/>
</dbReference>
<comment type="cofactor">
    <cofactor evidence="1">
        <name>Zn(2+)</name>
        <dbReference type="ChEBI" id="CHEBI:29105"/>
    </cofactor>
</comment>
<feature type="domain" description="Peptidase M48" evidence="7">
    <location>
        <begin position="100"/>
        <end position="265"/>
    </location>
</feature>
<dbReference type="Gene3D" id="1.25.40.10">
    <property type="entry name" value="Tetratricopeptide repeat domain"/>
    <property type="match status" value="1"/>
</dbReference>
<dbReference type="Proteomes" id="UP000294829">
    <property type="component" value="Unassembled WGS sequence"/>
</dbReference>
<evidence type="ECO:0000313" key="8">
    <source>
        <dbReference type="EMBL" id="TDK67663.1"/>
    </source>
</evidence>
<keyword evidence="4" id="KW-0378">Hydrolase</keyword>
<keyword evidence="3" id="KW-0479">Metal-binding</keyword>
<dbReference type="EMBL" id="SMYL01000002">
    <property type="protein sequence ID" value="TDK67663.1"/>
    <property type="molecule type" value="Genomic_DNA"/>
</dbReference>
<reference evidence="8 9" key="1">
    <citation type="submission" date="2019-03" db="EMBL/GenBank/DDBJ databases">
        <title>Sapientia aquatica gen. nov., sp. nov., isolated from a crater lake.</title>
        <authorList>
            <person name="Felfoldi T."/>
            <person name="Szabo A."/>
            <person name="Toth E."/>
            <person name="Schumann P."/>
            <person name="Keki Z."/>
            <person name="Marialigeti K."/>
            <person name="Mathe I."/>
        </authorList>
    </citation>
    <scope>NUCLEOTIDE SEQUENCE [LARGE SCALE GENOMIC DNA]</scope>
    <source>
        <strain evidence="8 9">SA-152</strain>
    </source>
</reference>
<comment type="caution">
    <text evidence="8">The sequence shown here is derived from an EMBL/GenBank/DDBJ whole genome shotgun (WGS) entry which is preliminary data.</text>
</comment>
<dbReference type="OrthoDB" id="9810445at2"/>
<evidence type="ECO:0000256" key="3">
    <source>
        <dbReference type="ARBA" id="ARBA00022723"/>
    </source>
</evidence>
<dbReference type="AlphaFoldDB" id="A0A4R5W4E6"/>
<dbReference type="InterPro" id="IPR011990">
    <property type="entry name" value="TPR-like_helical_dom_sf"/>
</dbReference>
<keyword evidence="9" id="KW-1185">Reference proteome</keyword>
<accession>A0A4R5W4E6</accession>
<name>A0A4R5W4E6_9BURK</name>
<keyword evidence="2" id="KW-0645">Protease</keyword>
<evidence type="ECO:0000256" key="6">
    <source>
        <dbReference type="ARBA" id="ARBA00023049"/>
    </source>
</evidence>
<evidence type="ECO:0000256" key="5">
    <source>
        <dbReference type="ARBA" id="ARBA00022833"/>
    </source>
</evidence>
<dbReference type="InterPro" id="IPR051156">
    <property type="entry name" value="Mito/Outer_Membr_Metalloprot"/>
</dbReference>
<dbReference type="PANTHER" id="PTHR22726">
    <property type="entry name" value="METALLOENDOPEPTIDASE OMA1"/>
    <property type="match status" value="1"/>
</dbReference>
<protein>
    <submittedName>
        <fullName evidence="8">M48 family peptidase</fullName>
    </submittedName>
</protein>
<dbReference type="PANTHER" id="PTHR22726:SF1">
    <property type="entry name" value="METALLOENDOPEPTIDASE OMA1, MITOCHONDRIAL"/>
    <property type="match status" value="1"/>
</dbReference>
<dbReference type="GO" id="GO:0016020">
    <property type="term" value="C:membrane"/>
    <property type="evidence" value="ECO:0007669"/>
    <property type="project" value="TreeGrafter"/>
</dbReference>
<dbReference type="InterPro" id="IPR001915">
    <property type="entry name" value="Peptidase_M48"/>
</dbReference>
<dbReference type="GO" id="GO:0046872">
    <property type="term" value="F:metal ion binding"/>
    <property type="evidence" value="ECO:0007669"/>
    <property type="project" value="UniProtKB-KW"/>
</dbReference>
<dbReference type="GO" id="GO:0051603">
    <property type="term" value="P:proteolysis involved in protein catabolic process"/>
    <property type="evidence" value="ECO:0007669"/>
    <property type="project" value="TreeGrafter"/>
</dbReference>
<dbReference type="Pfam" id="PF01435">
    <property type="entry name" value="Peptidase_M48"/>
    <property type="match status" value="1"/>
</dbReference>
<evidence type="ECO:0000256" key="1">
    <source>
        <dbReference type="ARBA" id="ARBA00001947"/>
    </source>
</evidence>
<sequence>MKNSLLKTTLPRLTLIAALFAGCFIEPTLHAQNLPMLGDTGREDLSPVMERKLGEEIMLGIRQDKDYIDDEPASEFLNDFGAKLLEAHQEARGDANYDFYFFTVRDTMLNAFALPGGFIGVHSALILAAHSESELASVLAHEIGHVSQRHIARMIGNQKQDALIPIASMILAALLIRASPDAAIAVAMGGEGLAIQRQLDFSQNAEREADRVGLQILRDGHFDPTGMVAFFSRMQNSARGYSDNVPAFLRTHPLTSERIADIQSRIQSETFSKHIDNPDYQLFRARIRVLQDETTQGLIEAKSYFNDQMAQAKATKTVDVNAEYGLAFIAYKQRDFQLAQQYLDLAIKDSGDHPSSVFFTSLQLDILLTSKQNEAALAAAEKALQAFPTSRGIGRQYSDALIANNQVDAAITYLRDQTLLYRKDFLLQAQLAKAYAAAGKEALQHLALAESLALSGAISPAIDQLSIARRSPDGTFYDHAIIDARERDLKERFKDELEVAKKKGE</sequence>
<dbReference type="Gene3D" id="3.30.2010.10">
    <property type="entry name" value="Metalloproteases ('zincins'), catalytic domain"/>
    <property type="match status" value="1"/>
</dbReference>
<keyword evidence="5" id="KW-0862">Zinc</keyword>
<dbReference type="GO" id="GO:0004222">
    <property type="term" value="F:metalloendopeptidase activity"/>
    <property type="evidence" value="ECO:0007669"/>
    <property type="project" value="InterPro"/>
</dbReference>
<dbReference type="SUPFAM" id="SSF48452">
    <property type="entry name" value="TPR-like"/>
    <property type="match status" value="1"/>
</dbReference>
<evidence type="ECO:0000256" key="2">
    <source>
        <dbReference type="ARBA" id="ARBA00022670"/>
    </source>
</evidence>
<keyword evidence="6" id="KW-0482">Metalloprotease</keyword>
<organism evidence="8 9">
    <name type="scientific">Sapientia aquatica</name>
    <dbReference type="NCBI Taxonomy" id="1549640"/>
    <lineage>
        <taxon>Bacteria</taxon>
        <taxon>Pseudomonadati</taxon>
        <taxon>Pseudomonadota</taxon>
        <taxon>Betaproteobacteria</taxon>
        <taxon>Burkholderiales</taxon>
        <taxon>Oxalobacteraceae</taxon>
        <taxon>Sapientia</taxon>
    </lineage>
</organism>
<evidence type="ECO:0000313" key="9">
    <source>
        <dbReference type="Proteomes" id="UP000294829"/>
    </source>
</evidence>
<proteinExistence type="predicted"/>
<evidence type="ECO:0000256" key="4">
    <source>
        <dbReference type="ARBA" id="ARBA00022801"/>
    </source>
</evidence>
<evidence type="ECO:0000259" key="7">
    <source>
        <dbReference type="Pfam" id="PF01435"/>
    </source>
</evidence>